<dbReference type="InterPro" id="IPR038175">
    <property type="entry name" value="CBM21_dom_sf"/>
</dbReference>
<dbReference type="GO" id="GO:0005979">
    <property type="term" value="P:regulation of glycogen biosynthetic process"/>
    <property type="evidence" value="ECO:0007669"/>
    <property type="project" value="TreeGrafter"/>
</dbReference>
<dbReference type="InterPro" id="IPR011333">
    <property type="entry name" value="SKP1/BTB/POZ_sf"/>
</dbReference>
<protein>
    <submittedName>
        <fullName evidence="4">Uncharacterized protein</fullName>
    </submittedName>
</protein>
<dbReference type="OrthoDB" id="8942186at2759"/>
<organism evidence="4 6">
    <name type="scientific">Adineta steineri</name>
    <dbReference type="NCBI Taxonomy" id="433720"/>
    <lineage>
        <taxon>Eukaryota</taxon>
        <taxon>Metazoa</taxon>
        <taxon>Spiralia</taxon>
        <taxon>Gnathifera</taxon>
        <taxon>Rotifera</taxon>
        <taxon>Eurotatoria</taxon>
        <taxon>Bdelloidea</taxon>
        <taxon>Adinetida</taxon>
        <taxon>Adinetidae</taxon>
        <taxon>Adineta</taxon>
    </lineage>
</organism>
<dbReference type="Gene3D" id="3.30.710.10">
    <property type="entry name" value="Potassium Channel Kv1.1, Chain A"/>
    <property type="match status" value="1"/>
</dbReference>
<dbReference type="PANTHER" id="PTHR12307">
    <property type="entry name" value="PROTEIN PHOSPHATASE 1 REGULATORY SUBUNIT"/>
    <property type="match status" value="1"/>
</dbReference>
<proteinExistence type="predicted"/>
<reference evidence="4" key="1">
    <citation type="submission" date="2021-02" db="EMBL/GenBank/DDBJ databases">
        <authorList>
            <person name="Nowell W R."/>
        </authorList>
    </citation>
    <scope>NUCLEOTIDE SEQUENCE</scope>
</reference>
<accession>A0A815B3P5</accession>
<evidence type="ECO:0000313" key="6">
    <source>
        <dbReference type="Proteomes" id="UP000663891"/>
    </source>
</evidence>
<dbReference type="PROSITE" id="PS51159">
    <property type="entry name" value="CBM21"/>
    <property type="match status" value="1"/>
</dbReference>
<comment type="caution">
    <text evidence="4">The sequence shown here is derived from an EMBL/GenBank/DDBJ whole genome shotgun (WGS) entry which is preliminary data.</text>
</comment>
<evidence type="ECO:0000313" key="4">
    <source>
        <dbReference type="EMBL" id="CAF1266821.1"/>
    </source>
</evidence>
<feature type="region of interest" description="Disordered" evidence="1">
    <location>
        <begin position="158"/>
        <end position="195"/>
    </location>
</feature>
<dbReference type="InterPro" id="IPR005036">
    <property type="entry name" value="CBM21_dom"/>
</dbReference>
<name>A0A815B3P5_9BILA</name>
<dbReference type="PROSITE" id="PS50097">
    <property type="entry name" value="BTB"/>
    <property type="match status" value="1"/>
</dbReference>
<dbReference type="Pfam" id="PF03370">
    <property type="entry name" value="CBM_21"/>
    <property type="match status" value="1"/>
</dbReference>
<sequence>MRMPYTTSTSQVNLFYQNLYEYFNSGTYCDLTFLVGCKQFPCHRIILASSSPYFQALLTHTFKENRCCRTKERLGNEKLRIKIPDKDQIVSMDIYVINNMVNHICNAHNSEKNIFSPDAILYQSKAFHTKRGQPLNKNQINFNGHSQRQISSLIDKFKVSSASPPPPYTLTDESDDNDECNSSTQSEHITNDHSPKSILLNTFSGYQRKKSHSVKLLSINSTNSCPKKAVHFADDSGLDLSQIKMITSDELPSIPIAVSKDLQITNHEDSCTLSNYKQMKTINYMESQFENPIHAYGFNDRVTQQKILLEQANAIDNRIYGTVKLFSIGLHKQVKIRLTTDNWISSKEFYATYIPDSYDDTYDRFSFTLEIDRDRICAGNNIQFCICYESSNGLEYWDNNNEENYRFSCLLRTIRDDSI</sequence>
<evidence type="ECO:0000259" key="3">
    <source>
        <dbReference type="PROSITE" id="PS51159"/>
    </source>
</evidence>
<feature type="domain" description="BTB" evidence="2">
    <location>
        <begin position="29"/>
        <end position="65"/>
    </location>
</feature>
<feature type="domain" description="CBM21" evidence="3">
    <location>
        <begin position="299"/>
        <end position="408"/>
    </location>
</feature>
<dbReference type="GO" id="GO:0008157">
    <property type="term" value="F:protein phosphatase 1 binding"/>
    <property type="evidence" value="ECO:0007669"/>
    <property type="project" value="TreeGrafter"/>
</dbReference>
<dbReference type="Proteomes" id="UP000663881">
    <property type="component" value="Unassembled WGS sequence"/>
</dbReference>
<dbReference type="GO" id="GO:0000164">
    <property type="term" value="C:protein phosphatase type 1 complex"/>
    <property type="evidence" value="ECO:0007669"/>
    <property type="project" value="TreeGrafter"/>
</dbReference>
<dbReference type="PANTHER" id="PTHR12307:SF36">
    <property type="entry name" value="GLYCOGEN-BINDING SUBUNIT 76A"/>
    <property type="match status" value="1"/>
</dbReference>
<evidence type="ECO:0000256" key="1">
    <source>
        <dbReference type="SAM" id="MobiDB-lite"/>
    </source>
</evidence>
<gene>
    <name evidence="5" type="ORF">OKA104_LOCUS12218</name>
    <name evidence="4" type="ORF">VCS650_LOCUS29189</name>
</gene>
<dbReference type="Proteomes" id="UP000663891">
    <property type="component" value="Unassembled WGS sequence"/>
</dbReference>
<dbReference type="EMBL" id="CAJOAY010000584">
    <property type="protein sequence ID" value="CAF3697005.1"/>
    <property type="molecule type" value="Genomic_DNA"/>
</dbReference>
<dbReference type="EMBL" id="CAJNON010000446">
    <property type="protein sequence ID" value="CAF1266821.1"/>
    <property type="molecule type" value="Genomic_DNA"/>
</dbReference>
<dbReference type="Gene3D" id="2.60.40.2440">
    <property type="entry name" value="Carbohydrate binding type-21 domain"/>
    <property type="match status" value="1"/>
</dbReference>
<dbReference type="SUPFAM" id="SSF54695">
    <property type="entry name" value="POZ domain"/>
    <property type="match status" value="1"/>
</dbReference>
<evidence type="ECO:0000313" key="5">
    <source>
        <dbReference type="EMBL" id="CAF3697005.1"/>
    </source>
</evidence>
<dbReference type="AlphaFoldDB" id="A0A815B3P5"/>
<dbReference type="InterPro" id="IPR050782">
    <property type="entry name" value="PP1_regulatory_subunit_3"/>
</dbReference>
<dbReference type="InterPro" id="IPR000210">
    <property type="entry name" value="BTB/POZ_dom"/>
</dbReference>
<dbReference type="Pfam" id="PF00651">
    <property type="entry name" value="BTB"/>
    <property type="match status" value="1"/>
</dbReference>
<evidence type="ECO:0000259" key="2">
    <source>
        <dbReference type="PROSITE" id="PS50097"/>
    </source>
</evidence>
<dbReference type="GO" id="GO:2001069">
    <property type="term" value="F:glycogen binding"/>
    <property type="evidence" value="ECO:0007669"/>
    <property type="project" value="TreeGrafter"/>
</dbReference>
<dbReference type="CDD" id="cd18186">
    <property type="entry name" value="BTB_POZ_ZBTB_KLHL-like"/>
    <property type="match status" value="1"/>
</dbReference>